<keyword evidence="3" id="KW-1185">Reference proteome</keyword>
<dbReference type="RefSeq" id="WP_171591113.1">
    <property type="nucleotide sequence ID" value="NZ_CP053538.1"/>
</dbReference>
<keyword evidence="1" id="KW-0732">Signal</keyword>
<evidence type="ECO:0000313" key="3">
    <source>
        <dbReference type="Proteomes" id="UP000501623"/>
    </source>
</evidence>
<dbReference type="AlphaFoldDB" id="A0A6M6BGT4"/>
<evidence type="ECO:0000313" key="2">
    <source>
        <dbReference type="EMBL" id="QJX47014.1"/>
    </source>
</evidence>
<reference evidence="2 3" key="1">
    <citation type="submission" date="2020-05" db="EMBL/GenBank/DDBJ databases">
        <title>Complete genome sequence of Hymenobacter sp. TS19 in Coasted Sand Dune.</title>
        <authorList>
            <person name="Lee J.-H."/>
            <person name="Jung J.-H."/>
            <person name="Jeong S."/>
            <person name="Zhao L."/>
            <person name="Kim M.-K."/>
            <person name="Seo H.-S."/>
            <person name="Lim S."/>
        </authorList>
    </citation>
    <scope>NUCLEOTIDE SEQUENCE [LARGE SCALE GENOMIC DNA]</scope>
    <source>
        <strain evidence="2 3">TS19</strain>
    </source>
</reference>
<organism evidence="2 3">
    <name type="scientific">Hymenobacter taeanensis</name>
    <dbReference type="NCBI Taxonomy" id="2735321"/>
    <lineage>
        <taxon>Bacteria</taxon>
        <taxon>Pseudomonadati</taxon>
        <taxon>Bacteroidota</taxon>
        <taxon>Cytophagia</taxon>
        <taxon>Cytophagales</taxon>
        <taxon>Hymenobacteraceae</taxon>
        <taxon>Hymenobacter</taxon>
    </lineage>
</organism>
<feature type="chain" id="PRO_5026697324" evidence="1">
    <location>
        <begin position="23"/>
        <end position="225"/>
    </location>
</feature>
<name>A0A6M6BGT4_9BACT</name>
<feature type="signal peptide" evidence="1">
    <location>
        <begin position="1"/>
        <end position="22"/>
    </location>
</feature>
<gene>
    <name evidence="2" type="ORF">HMJ29_08735</name>
</gene>
<accession>A0A6M6BGT4</accession>
<dbReference type="KEGG" id="hts:HMJ29_08735"/>
<sequence length="225" mass="24677">MRTFYLVLALSLGASAPASVLAQTTPALPITPTQTPPSKVEITKSTLFKLGTGLTRGFEWGGYSGLAVPVVLGVEHHLTPAISLYGNLFGGLNIGRRSDYNQSLLRTIGADAGVRYYYNQEKRKEKGRATGPFVGNYFALQTTSSFYSNHPQNSLNEAYRYQYDNTSLSLLWGAQRRVGKHGLFDAYVGAGLENPQFISYRNGYPEYKRQLGIKAAIGVKISLIP</sequence>
<dbReference type="EMBL" id="CP053538">
    <property type="protein sequence ID" value="QJX47014.1"/>
    <property type="molecule type" value="Genomic_DNA"/>
</dbReference>
<evidence type="ECO:0000256" key="1">
    <source>
        <dbReference type="SAM" id="SignalP"/>
    </source>
</evidence>
<proteinExistence type="predicted"/>
<protein>
    <submittedName>
        <fullName evidence="2">DUF3575 domain-containing protein</fullName>
    </submittedName>
</protein>
<dbReference type="Proteomes" id="UP000501623">
    <property type="component" value="Chromosome"/>
</dbReference>